<dbReference type="Proteomes" id="UP000019151">
    <property type="component" value="Plasmid 1"/>
</dbReference>
<geneLocation type="plasmid" evidence="1 2">
    <name>1</name>
</geneLocation>
<dbReference type="RefSeq" id="WP_025414099.1">
    <property type="nucleotide sequence ID" value="NZ_CP007129.1"/>
</dbReference>
<accession>W0RQP2</accession>
<proteinExistence type="predicted"/>
<dbReference type="KEGG" id="gba:J421_5237"/>
<organism evidence="1 2">
    <name type="scientific">Gemmatirosa kalamazoonensis</name>
    <dbReference type="NCBI Taxonomy" id="861299"/>
    <lineage>
        <taxon>Bacteria</taxon>
        <taxon>Pseudomonadati</taxon>
        <taxon>Gemmatimonadota</taxon>
        <taxon>Gemmatimonadia</taxon>
        <taxon>Gemmatimonadales</taxon>
        <taxon>Gemmatimonadaceae</taxon>
        <taxon>Gemmatirosa</taxon>
    </lineage>
</organism>
<reference evidence="1 2" key="1">
    <citation type="journal article" date="2014" name="Genome Announc.">
        <title>Genome Sequence and Methylome of Soil Bacterium Gemmatirosa kalamazoonensis KBS708T, a Member of the Rarely Cultivated Gemmatimonadetes Phylum.</title>
        <authorList>
            <person name="Debruyn J.M."/>
            <person name="Radosevich M."/>
            <person name="Wommack K.E."/>
            <person name="Polson S.W."/>
            <person name="Hauser L.J."/>
            <person name="Fawaz M.N."/>
            <person name="Korlach J."/>
            <person name="Tsai Y.C."/>
        </authorList>
    </citation>
    <scope>NUCLEOTIDE SEQUENCE [LARGE SCALE GENOMIC DNA]</scope>
    <source>
        <strain evidence="1 2">KBS708</strain>
        <plasmid evidence="2">Plasmid 1</plasmid>
    </source>
</reference>
<evidence type="ECO:0000313" key="2">
    <source>
        <dbReference type="Proteomes" id="UP000019151"/>
    </source>
</evidence>
<dbReference type="HOGENOM" id="CLU_1406989_0_0_0"/>
<dbReference type="AlphaFoldDB" id="W0RQP2"/>
<protein>
    <submittedName>
        <fullName evidence="1">Uncharacterized protein</fullName>
    </submittedName>
</protein>
<keyword evidence="2" id="KW-1185">Reference proteome</keyword>
<dbReference type="OrthoDB" id="9793322at2"/>
<name>W0RQP2_9BACT</name>
<gene>
    <name evidence="1" type="ORF">J421_5237</name>
</gene>
<dbReference type="InParanoid" id="W0RQP2"/>
<keyword evidence="1" id="KW-0614">Plasmid</keyword>
<sequence length="197" mass="21808">MLSKIISALLGRPAAPEPEVREVRGFRVVVENTRPDIATADVIARLDEALALIERHAPLRLRHLRRDLREFRVARFPCRGAFFPDGRACLTELTFLARRDITAAPVAASIVHEGMHARVHALREAFGSGDDPSQMPREERLCRRAELDFGQALPPALGAPVIERALATLEMEDLDVAPAVDWAEAARRVAEVDRGAQ</sequence>
<evidence type="ECO:0000313" key="1">
    <source>
        <dbReference type="EMBL" id="AHG92772.1"/>
    </source>
</evidence>
<dbReference type="EMBL" id="CP007129">
    <property type="protein sequence ID" value="AHG92772.1"/>
    <property type="molecule type" value="Genomic_DNA"/>
</dbReference>